<comment type="similarity">
    <text evidence="10">Belongs to the EGR C2H2-type zinc-finger protein family.</text>
</comment>
<evidence type="ECO:0000256" key="5">
    <source>
        <dbReference type="ARBA" id="ARBA00022833"/>
    </source>
</evidence>
<reference evidence="13 15" key="1">
    <citation type="journal article" date="2004" name="Nature">
        <title>Genome duplication in the teleost fish Tetraodon nigroviridis reveals the early vertebrate proto-karyotype.</title>
        <authorList>
            <person name="Jaillon O."/>
            <person name="Aury J.-M."/>
            <person name="Brunet F."/>
            <person name="Petit J.-L."/>
            <person name="Stange-Thomann N."/>
            <person name="Mauceli E."/>
            <person name="Bouneau L."/>
            <person name="Fischer C."/>
            <person name="Ozouf-Costaz C."/>
            <person name="Bernot A."/>
            <person name="Nicaud S."/>
            <person name="Jaffe D."/>
            <person name="Fisher S."/>
            <person name="Lutfalla G."/>
            <person name="Dossat C."/>
            <person name="Segurens B."/>
            <person name="Dasilva C."/>
            <person name="Salanoubat M."/>
            <person name="Levy M."/>
            <person name="Boudet N."/>
            <person name="Castellano S."/>
            <person name="Anthouard V."/>
            <person name="Jubin C."/>
            <person name="Castelli V."/>
            <person name="Katinka M."/>
            <person name="Vacherie B."/>
            <person name="Biemont C."/>
            <person name="Skalli Z."/>
            <person name="Cattolico L."/>
            <person name="Poulain J."/>
            <person name="De Berardinis V."/>
            <person name="Cruaud C."/>
            <person name="Duprat S."/>
            <person name="Brottier P."/>
            <person name="Coutanceau J.-P."/>
            <person name="Gouzy J."/>
            <person name="Parra G."/>
            <person name="Lardier G."/>
            <person name="Chapple C."/>
            <person name="McKernan K.J."/>
            <person name="McEwan P."/>
            <person name="Bosak S."/>
            <person name="Kellis M."/>
            <person name="Volff J.-N."/>
            <person name="Guigo R."/>
            <person name="Zody M.C."/>
            <person name="Mesirov J."/>
            <person name="Lindblad-Toh K."/>
            <person name="Birren B."/>
            <person name="Nusbaum C."/>
            <person name="Kahn D."/>
            <person name="Robinson-Rechavi M."/>
            <person name="Laudet V."/>
            <person name="Schachter V."/>
            <person name="Quetier F."/>
            <person name="Saurin W."/>
            <person name="Scarpelli C."/>
            <person name="Wincker P."/>
            <person name="Lander E.S."/>
            <person name="Weissenbach J."/>
            <person name="Roest Crollius H."/>
        </authorList>
    </citation>
    <scope>NUCLEOTIDE SEQUENCE [LARGE SCALE GENOMIC DNA]</scope>
</reference>
<keyword evidence="5 10" id="KW-0862">Zinc</keyword>
<feature type="compositionally biased region" description="Pro residues" evidence="11">
    <location>
        <begin position="120"/>
        <end position="129"/>
    </location>
</feature>
<feature type="domain" description="Early growth response N-terminal" evidence="12">
    <location>
        <begin position="91"/>
        <end position="188"/>
    </location>
</feature>
<dbReference type="GeneTree" id="ENSGT00940000158394"/>
<dbReference type="InterPro" id="IPR021849">
    <property type="entry name" value="EGR_N"/>
</dbReference>
<keyword evidence="6 10" id="KW-0805">Transcription regulation</keyword>
<sequence>MTAKTLEKVPVNLGAFVHPAVDGVYPVDDIPSVAIFPSSDLGAHYDQMSVTADGLMGGDMSAEKRSLDLSSYSSSFAQPASHRNQTFTYMGKFSIDSQYPGNWNPEGVLNIVSGIFNVAQPPPPPPPPSSSASSSPVSSGSPHHFSSGNLNCTMAAQSQAEMEHHHMYSPPPYSSSGCGESFQDPSAF</sequence>
<keyword evidence="15" id="KW-1185">Reference proteome</keyword>
<dbReference type="Ensembl" id="ENSTNIT00000007651.1">
    <property type="protein sequence ID" value="ENSTNIP00000007492.1"/>
    <property type="gene ID" value="ENSTNIG00000004831.1"/>
</dbReference>
<dbReference type="AlphaFoldDB" id="Q4T268"/>
<accession>Q4T268</accession>
<proteinExistence type="inferred from homology"/>
<feature type="region of interest" description="Disordered" evidence="11">
    <location>
        <begin position="119"/>
        <end position="188"/>
    </location>
</feature>
<keyword evidence="9 10" id="KW-0539">Nucleus</keyword>
<comment type="subcellular location">
    <subcellularLocation>
        <location evidence="1 10">Nucleus</location>
    </subcellularLocation>
</comment>
<dbReference type="GO" id="GO:0005634">
    <property type="term" value="C:nucleus"/>
    <property type="evidence" value="ECO:0007669"/>
    <property type="project" value="UniProtKB-SubCell"/>
</dbReference>
<feature type="compositionally biased region" description="Polar residues" evidence="11">
    <location>
        <begin position="148"/>
        <end position="160"/>
    </location>
</feature>
<dbReference type="Pfam" id="PF11928">
    <property type="entry name" value="DUF3446"/>
    <property type="match status" value="1"/>
</dbReference>
<evidence type="ECO:0000256" key="8">
    <source>
        <dbReference type="ARBA" id="ARBA00023163"/>
    </source>
</evidence>
<dbReference type="OrthoDB" id="8197458at2759"/>
<feature type="non-terminal residue" evidence="13">
    <location>
        <position position="188"/>
    </location>
</feature>
<dbReference type="HOGENOM" id="CLU_1444199_0_0_1"/>
<evidence type="ECO:0000313" key="15">
    <source>
        <dbReference type="Proteomes" id="UP000007303"/>
    </source>
</evidence>
<evidence type="ECO:0000259" key="12">
    <source>
        <dbReference type="Pfam" id="PF11928"/>
    </source>
</evidence>
<reference evidence="14" key="3">
    <citation type="submission" date="2025-05" db="UniProtKB">
        <authorList>
            <consortium name="Ensembl"/>
        </authorList>
    </citation>
    <scope>IDENTIFICATION</scope>
</reference>
<gene>
    <name evidence="13" type="ORF">GSTENG00008475001</name>
</gene>
<dbReference type="KEGG" id="tng:GSTEN00008475G001"/>
<evidence type="ECO:0000256" key="11">
    <source>
        <dbReference type="SAM" id="MobiDB-lite"/>
    </source>
</evidence>
<evidence type="ECO:0000256" key="2">
    <source>
        <dbReference type="ARBA" id="ARBA00022723"/>
    </source>
</evidence>
<evidence type="ECO:0000256" key="6">
    <source>
        <dbReference type="ARBA" id="ARBA00023015"/>
    </source>
</evidence>
<keyword evidence="7 10" id="KW-0238">DNA-binding</keyword>
<protein>
    <submittedName>
        <fullName evidence="13">Chromosome undetermined SCAF10325, whole genome shotgun sequence</fullName>
    </submittedName>
    <submittedName>
        <fullName evidence="14">Early growth response 2b</fullName>
    </submittedName>
</protein>
<dbReference type="STRING" id="99883.ENSTNIP00000007492"/>
<dbReference type="OMA" id="NAPGCAM"/>
<evidence type="ECO:0000256" key="7">
    <source>
        <dbReference type="ARBA" id="ARBA00023125"/>
    </source>
</evidence>
<dbReference type="EMBL" id="CAAE01010325">
    <property type="protein sequence ID" value="CAF93014.1"/>
    <property type="molecule type" value="Genomic_DNA"/>
</dbReference>
<dbReference type="Proteomes" id="UP000007303">
    <property type="component" value="Unassembled WGS sequence"/>
</dbReference>
<organism evidence="13">
    <name type="scientific">Tetraodon nigroviridis</name>
    <name type="common">Spotted green pufferfish</name>
    <name type="synonym">Chelonodon nigroviridis</name>
    <dbReference type="NCBI Taxonomy" id="99883"/>
    <lineage>
        <taxon>Eukaryota</taxon>
        <taxon>Metazoa</taxon>
        <taxon>Chordata</taxon>
        <taxon>Craniata</taxon>
        <taxon>Vertebrata</taxon>
        <taxon>Euteleostomi</taxon>
        <taxon>Actinopterygii</taxon>
        <taxon>Neopterygii</taxon>
        <taxon>Teleostei</taxon>
        <taxon>Neoteleostei</taxon>
        <taxon>Acanthomorphata</taxon>
        <taxon>Eupercaria</taxon>
        <taxon>Tetraodontiformes</taxon>
        <taxon>Tetradontoidea</taxon>
        <taxon>Tetraodontidae</taxon>
        <taxon>Tetraodon</taxon>
    </lineage>
</organism>
<keyword evidence="4 10" id="KW-0863">Zinc-finger</keyword>
<reference evidence="13" key="2">
    <citation type="submission" date="2004-02" db="EMBL/GenBank/DDBJ databases">
        <authorList>
            <consortium name="Genoscope"/>
            <consortium name="Whitehead Institute Centre for Genome Research"/>
        </authorList>
    </citation>
    <scope>NUCLEOTIDE SEQUENCE</scope>
</reference>
<evidence type="ECO:0000256" key="1">
    <source>
        <dbReference type="ARBA" id="ARBA00004123"/>
    </source>
</evidence>
<keyword evidence="3" id="KW-0677">Repeat</keyword>
<dbReference type="GO" id="GO:0003677">
    <property type="term" value="F:DNA binding"/>
    <property type="evidence" value="ECO:0007669"/>
    <property type="project" value="UniProtKB-KW"/>
</dbReference>
<evidence type="ECO:0000313" key="14">
    <source>
        <dbReference type="Ensembl" id="ENSTNIP00000007492.1"/>
    </source>
</evidence>
<name>Q4T268_TETNG</name>
<evidence type="ECO:0000256" key="3">
    <source>
        <dbReference type="ARBA" id="ARBA00022737"/>
    </source>
</evidence>
<dbReference type="GO" id="GO:0008270">
    <property type="term" value="F:zinc ion binding"/>
    <property type="evidence" value="ECO:0007669"/>
    <property type="project" value="UniProtKB-KW"/>
</dbReference>
<evidence type="ECO:0000256" key="10">
    <source>
        <dbReference type="RuleBase" id="RU363046"/>
    </source>
</evidence>
<evidence type="ECO:0000313" key="13">
    <source>
        <dbReference type="EMBL" id="CAF93014.1"/>
    </source>
</evidence>
<feature type="compositionally biased region" description="Low complexity" evidence="11">
    <location>
        <begin position="130"/>
        <end position="147"/>
    </location>
</feature>
<keyword evidence="2 10" id="KW-0479">Metal-binding</keyword>
<keyword evidence="8 10" id="KW-0804">Transcription</keyword>
<evidence type="ECO:0000256" key="9">
    <source>
        <dbReference type="ARBA" id="ARBA00023242"/>
    </source>
</evidence>
<evidence type="ECO:0000256" key="4">
    <source>
        <dbReference type="ARBA" id="ARBA00022771"/>
    </source>
</evidence>